<comment type="caution">
    <text evidence="2">The sequence shown here is derived from an EMBL/GenBank/DDBJ whole genome shotgun (WGS) entry which is preliminary data.</text>
</comment>
<reference evidence="2 3" key="1">
    <citation type="submission" date="2011-12" db="EMBL/GenBank/DDBJ databases">
        <authorList>
            <person name="Kriszt B."/>
            <person name="Tancsics A."/>
            <person name="Cserhati M."/>
            <person name="Toth A."/>
            <person name="Nagy I."/>
            <person name="Horvath B."/>
            <person name="Tamura T."/>
            <person name="Kukolya J."/>
            <person name="Szoboszlay S."/>
        </authorList>
    </citation>
    <scope>NUCLEOTIDE SEQUENCE [LARGE SCALE GENOMIC DNA]</scope>
    <source>
        <strain evidence="2 3">AK37</strain>
    </source>
</reference>
<keyword evidence="1" id="KW-0472">Membrane</keyword>
<dbReference type="EMBL" id="AHBW01000051">
    <property type="protein sequence ID" value="EHK82139.1"/>
    <property type="molecule type" value="Genomic_DNA"/>
</dbReference>
<dbReference type="RefSeq" id="WP_006553509.1">
    <property type="nucleotide sequence ID" value="NZ_AHBW01000051.1"/>
</dbReference>
<name>H0JV43_9NOCA</name>
<evidence type="ECO:0000313" key="3">
    <source>
        <dbReference type="Proteomes" id="UP000005064"/>
    </source>
</evidence>
<dbReference type="Proteomes" id="UP000005064">
    <property type="component" value="Unassembled WGS sequence"/>
</dbReference>
<organism evidence="2 3">
    <name type="scientific">Rhodococcus pyridinivorans AK37</name>
    <dbReference type="NCBI Taxonomy" id="1114960"/>
    <lineage>
        <taxon>Bacteria</taxon>
        <taxon>Bacillati</taxon>
        <taxon>Actinomycetota</taxon>
        <taxon>Actinomycetes</taxon>
        <taxon>Mycobacteriales</taxon>
        <taxon>Nocardiaceae</taxon>
        <taxon>Rhodococcus</taxon>
    </lineage>
</organism>
<accession>H0JV43</accession>
<evidence type="ECO:0000313" key="2">
    <source>
        <dbReference type="EMBL" id="EHK82139.1"/>
    </source>
</evidence>
<keyword evidence="1" id="KW-0812">Transmembrane</keyword>
<keyword evidence="1" id="KW-1133">Transmembrane helix</keyword>
<dbReference type="PATRIC" id="fig|1114960.4.peg.3648"/>
<feature type="transmembrane region" description="Helical" evidence="1">
    <location>
        <begin position="6"/>
        <end position="33"/>
    </location>
</feature>
<proteinExistence type="predicted"/>
<sequence length="82" mass="8573">MDSVTEIASIVAGVCVASLVLGFALGILVDAVVEFVAALRTRREIDAEIQFLAVDAGEIVDPDEPIPYVLAANKSTDDGRVA</sequence>
<dbReference type="AlphaFoldDB" id="H0JV43"/>
<evidence type="ECO:0000256" key="1">
    <source>
        <dbReference type="SAM" id="Phobius"/>
    </source>
</evidence>
<gene>
    <name evidence="2" type="ORF">AK37_17870</name>
</gene>
<protein>
    <submittedName>
        <fullName evidence="2">Uncharacterized protein</fullName>
    </submittedName>
</protein>